<dbReference type="SUPFAM" id="SSF56801">
    <property type="entry name" value="Acetyl-CoA synthetase-like"/>
    <property type="match status" value="1"/>
</dbReference>
<comment type="caution">
    <text evidence="1">The sequence shown here is derived from an EMBL/GenBank/DDBJ whole genome shotgun (WGS) entry which is preliminary data.</text>
</comment>
<organism evidence="1 2">
    <name type="scientific">Candidatus Auribacter fodinae</name>
    <dbReference type="NCBI Taxonomy" id="2093366"/>
    <lineage>
        <taxon>Bacteria</taxon>
        <taxon>Pseudomonadati</taxon>
        <taxon>Candidatus Auribacterota</taxon>
        <taxon>Candidatus Auribacteria</taxon>
        <taxon>Candidatus Auribacterales</taxon>
        <taxon>Candidatus Auribacteraceae</taxon>
        <taxon>Candidatus Auribacter</taxon>
    </lineage>
</organism>
<protein>
    <recommendedName>
        <fullName evidence="3">AMP-dependent synthetase/ligase domain-containing protein</fullName>
    </recommendedName>
</protein>
<dbReference type="Proteomes" id="UP000266426">
    <property type="component" value="Unassembled WGS sequence"/>
</dbReference>
<name>A0A3A4R613_9BACT</name>
<dbReference type="InterPro" id="IPR042099">
    <property type="entry name" value="ANL_N_sf"/>
</dbReference>
<dbReference type="AlphaFoldDB" id="A0A3A4R613"/>
<evidence type="ECO:0000313" key="1">
    <source>
        <dbReference type="EMBL" id="RJP61816.1"/>
    </source>
</evidence>
<proteinExistence type="predicted"/>
<dbReference type="EMBL" id="QZJZ01000008">
    <property type="protein sequence ID" value="RJP61816.1"/>
    <property type="molecule type" value="Genomic_DNA"/>
</dbReference>
<evidence type="ECO:0008006" key="3">
    <source>
        <dbReference type="Google" id="ProtNLM"/>
    </source>
</evidence>
<evidence type="ECO:0000313" key="2">
    <source>
        <dbReference type="Proteomes" id="UP000266426"/>
    </source>
</evidence>
<accession>A0A3A4R613</accession>
<reference evidence="1 2" key="1">
    <citation type="journal article" date="2017" name="ISME J.">
        <title>Energy and carbon metabolisms in a deep terrestrial subsurface fluid microbial community.</title>
        <authorList>
            <person name="Momper L."/>
            <person name="Jungbluth S.P."/>
            <person name="Lee M.D."/>
            <person name="Amend J.P."/>
        </authorList>
    </citation>
    <scope>NUCLEOTIDE SEQUENCE [LARGE SCALE GENOMIC DNA]</scope>
    <source>
        <strain evidence="1">SURF_26</strain>
    </source>
</reference>
<dbReference type="Gene3D" id="3.40.50.12780">
    <property type="entry name" value="N-terminal domain of ligase-like"/>
    <property type="match status" value="1"/>
</dbReference>
<sequence length="334" mass="38092">MINPEYKKNLLTLHTSPKDGSPYWIDFFQRNHLDIDEIIEDPLSIPPMDINVLRQYPLEHFIPRAVLESNRYLITGETSGFTGKPVITAYTEQEFHNGFIQPFLDSAQSRSFPVKSRWLWAGPTGPHIIGKAVRAILKCVNGLDPFSIDFDPRWYRKLPEDSLSRKRYMAHIHDQIMDIINLQRIDVIFSTPPVIAMLCEEMSQSAREQIRGIHYGGVGMSPEEYSGFHESFPNAVHISGYGNSLAGVFIEESFDSDGIEYNTASDRIEIRIVNESPDGLAPCSIGERGRVMISRYDESFLILNMLERDWAVRTSIGLKNPGPRDTIKLQKVLY</sequence>
<gene>
    <name evidence="1" type="ORF">C4541_01035</name>
</gene>